<dbReference type="GO" id="GO:0003677">
    <property type="term" value="F:DNA binding"/>
    <property type="evidence" value="ECO:0007669"/>
    <property type="project" value="InterPro"/>
</dbReference>
<gene>
    <name evidence="1" type="ORF">SAMN05216233_1521</name>
</gene>
<dbReference type="GO" id="GO:0006355">
    <property type="term" value="P:regulation of DNA-templated transcription"/>
    <property type="evidence" value="ECO:0007669"/>
    <property type="project" value="InterPro"/>
</dbReference>
<keyword evidence="2" id="KW-1185">Reference proteome</keyword>
<feature type="non-terminal residue" evidence="1">
    <location>
        <position position="97"/>
    </location>
</feature>
<dbReference type="SUPFAM" id="SSF46894">
    <property type="entry name" value="C-terminal effector domain of the bipartite response regulators"/>
    <property type="match status" value="1"/>
</dbReference>
<name>A0A1G5JT39_9BACT</name>
<dbReference type="Proteomes" id="UP000198870">
    <property type="component" value="Unassembled WGS sequence"/>
</dbReference>
<protein>
    <submittedName>
        <fullName evidence="1">Uncharacterized protein</fullName>
    </submittedName>
</protein>
<reference evidence="1 2" key="1">
    <citation type="submission" date="2016-10" db="EMBL/GenBank/DDBJ databases">
        <authorList>
            <person name="de Groot N.N."/>
        </authorList>
    </citation>
    <scope>NUCLEOTIDE SEQUENCE [LARGE SCALE GENOMIC DNA]</scope>
    <source>
        <strain evidence="1 2">AA1</strain>
    </source>
</reference>
<dbReference type="EMBL" id="FMUX01000052">
    <property type="protein sequence ID" value="SCY91553.1"/>
    <property type="molecule type" value="Genomic_DNA"/>
</dbReference>
<dbReference type="InterPro" id="IPR016032">
    <property type="entry name" value="Sig_transdc_resp-reg_C-effctor"/>
</dbReference>
<proteinExistence type="predicted"/>
<organism evidence="1 2">
    <name type="scientific">Desulfoluna spongiiphila</name>
    <dbReference type="NCBI Taxonomy" id="419481"/>
    <lineage>
        <taxon>Bacteria</taxon>
        <taxon>Pseudomonadati</taxon>
        <taxon>Thermodesulfobacteriota</taxon>
        <taxon>Desulfobacteria</taxon>
        <taxon>Desulfobacterales</taxon>
        <taxon>Desulfolunaceae</taxon>
        <taxon>Desulfoluna</taxon>
    </lineage>
</organism>
<evidence type="ECO:0000313" key="1">
    <source>
        <dbReference type="EMBL" id="SCY91553.1"/>
    </source>
</evidence>
<accession>A0A1G5JT39</accession>
<sequence length="97" mass="10982">MRGSRLSKEELVTLKTLIGKGANNSSISCILRTSEGTVRYHRKKLAPSSIGNRYDKESKASAYTDVISAWIDEATEQKRPSNIRELHEHLLLNYGYE</sequence>
<dbReference type="AlphaFoldDB" id="A0A1G5JT39"/>
<evidence type="ECO:0000313" key="2">
    <source>
        <dbReference type="Proteomes" id="UP000198870"/>
    </source>
</evidence>